<dbReference type="OrthoDB" id="185618at2759"/>
<proteinExistence type="predicted"/>
<dbReference type="STRING" id="554055.A0A2P6VBG9"/>
<reference evidence="2 3" key="1">
    <citation type="journal article" date="2018" name="Plant J.">
        <title>Genome sequences of Chlorella sorokiniana UTEX 1602 and Micractinium conductrix SAG 241.80: implications to maltose excretion by a green alga.</title>
        <authorList>
            <person name="Arriola M.B."/>
            <person name="Velmurugan N."/>
            <person name="Zhang Y."/>
            <person name="Plunkett M.H."/>
            <person name="Hondzo H."/>
            <person name="Barney B.M."/>
        </authorList>
    </citation>
    <scope>NUCLEOTIDE SEQUENCE [LARGE SCALE GENOMIC DNA]</scope>
    <source>
        <strain evidence="2 3">SAG 241.80</strain>
    </source>
</reference>
<feature type="compositionally biased region" description="Acidic residues" evidence="1">
    <location>
        <begin position="180"/>
        <end position="190"/>
    </location>
</feature>
<evidence type="ECO:0000256" key="1">
    <source>
        <dbReference type="SAM" id="MobiDB-lite"/>
    </source>
</evidence>
<organism evidence="2 3">
    <name type="scientific">Micractinium conductrix</name>
    <dbReference type="NCBI Taxonomy" id="554055"/>
    <lineage>
        <taxon>Eukaryota</taxon>
        <taxon>Viridiplantae</taxon>
        <taxon>Chlorophyta</taxon>
        <taxon>core chlorophytes</taxon>
        <taxon>Trebouxiophyceae</taxon>
        <taxon>Chlorellales</taxon>
        <taxon>Chlorellaceae</taxon>
        <taxon>Chlorella clade</taxon>
        <taxon>Micractinium</taxon>
    </lineage>
</organism>
<evidence type="ECO:0000313" key="2">
    <source>
        <dbReference type="EMBL" id="PSC71433.1"/>
    </source>
</evidence>
<sequence length="318" mass="32308">MFSARRKAEEDGPSGKAAKLGGSDGDRNATFARNLAALNTQFAAWVAEQAAAAPKELWTDGVEDYLKYAKQLLSDYKNVLESGKPEAAAGKPPLAPAGGLFGSGVSAAVPPASIFGGLAPAGGAGAGSAAGGAGSVGGFVGFRGFCSGAASAANSGGGGLFTVPSTGTLGSSFTTGGGATEDDEGDEEQHDTEPSLQFEAGEGTELLAKHRVKLMSMTTEKKWADKGAGTLTLRRATGEEAAGKRPYFVFTTDSGRVLINAPLVKGMKPTANPKVPAAVIMFLISSVDGKEERAMHMFKCMEGADVAKQLIAQINGLA</sequence>
<dbReference type="Proteomes" id="UP000239649">
    <property type="component" value="Unassembled WGS sequence"/>
</dbReference>
<dbReference type="SUPFAM" id="SSF50729">
    <property type="entry name" value="PH domain-like"/>
    <property type="match status" value="1"/>
</dbReference>
<feature type="region of interest" description="Disordered" evidence="1">
    <location>
        <begin position="171"/>
        <end position="195"/>
    </location>
</feature>
<dbReference type="AlphaFoldDB" id="A0A2P6VBG9"/>
<dbReference type="InterPro" id="IPR011993">
    <property type="entry name" value="PH-like_dom_sf"/>
</dbReference>
<keyword evidence="3" id="KW-1185">Reference proteome</keyword>
<feature type="region of interest" description="Disordered" evidence="1">
    <location>
        <begin position="1"/>
        <end position="26"/>
    </location>
</feature>
<feature type="compositionally biased region" description="Basic and acidic residues" evidence="1">
    <location>
        <begin position="1"/>
        <end position="10"/>
    </location>
</feature>
<accession>A0A2P6VBG9</accession>
<dbReference type="EMBL" id="LHPF02000015">
    <property type="protein sequence ID" value="PSC71433.1"/>
    <property type="molecule type" value="Genomic_DNA"/>
</dbReference>
<comment type="caution">
    <text evidence="2">The sequence shown here is derived from an EMBL/GenBank/DDBJ whole genome shotgun (WGS) entry which is preliminary data.</text>
</comment>
<gene>
    <name evidence="2" type="ORF">C2E20_5332</name>
</gene>
<evidence type="ECO:0000313" key="3">
    <source>
        <dbReference type="Proteomes" id="UP000239649"/>
    </source>
</evidence>
<name>A0A2P6VBG9_9CHLO</name>
<dbReference type="Gene3D" id="2.30.29.30">
    <property type="entry name" value="Pleckstrin-homology domain (PH domain)/Phosphotyrosine-binding domain (PTB)"/>
    <property type="match status" value="1"/>
</dbReference>
<protein>
    <submittedName>
        <fullName evidence="2">Nuclear pore complex Nup50</fullName>
    </submittedName>
</protein>